<evidence type="ECO:0000313" key="1">
    <source>
        <dbReference type="EMBL" id="KAF7174498.1"/>
    </source>
</evidence>
<evidence type="ECO:0008006" key="3">
    <source>
        <dbReference type="Google" id="ProtNLM"/>
    </source>
</evidence>
<accession>A0A8H6QKR8</accession>
<protein>
    <recommendedName>
        <fullName evidence="3">Heterokaryon incompatibility domain-containing protein</fullName>
    </recommendedName>
</protein>
<dbReference type="Proteomes" id="UP000654922">
    <property type="component" value="Unassembled WGS sequence"/>
</dbReference>
<sequence>MERATQLFKLCPNRVWAIGRNLQGWEAKLPQLIPPVGDGETGETQMKVVGHQGHEYCTFDFCEHSMLNFTNVRQMHERPSCATSPCDTIKDQFPRATLNEAAHAGTPTAWRLDGMSMVEDLESFMAISHVWSDGTGSGGWPDGEVNECLYSFFKDIAGRFHCTGIWWDTLCIPTNKVARAKAIGKMQQNYENAQITMVHDCYIRQWEWTDAETACFAIIMSPWFSRGWTALELAKSKRVKVIFKGSVIKDLDTDILSKSPVDSPRHKIASGVIVSLRRKRIETVNDLLAVLASRSTSWPRDMAVIAALLVGINIPKDANQQGIHKALLHHFGDIHQGHLFHRSATMSGGFSWCPTNLLDMPMASSAETKHGRGKLEIDRWGRAKGEWRIVKIDSVPLDNYILADAHPLTRVKLALALQCPDDHLLLAESTGGKVSRALVVKSLSQKAPVHLIRGLKGADEQDSEEEPLGGLA</sequence>
<evidence type="ECO:0000313" key="2">
    <source>
        <dbReference type="Proteomes" id="UP000654922"/>
    </source>
</evidence>
<dbReference type="EMBL" id="JACBAE010000899">
    <property type="protein sequence ID" value="KAF7174498.1"/>
    <property type="molecule type" value="Genomic_DNA"/>
</dbReference>
<reference evidence="1" key="1">
    <citation type="submission" date="2020-06" db="EMBL/GenBank/DDBJ databases">
        <title>Draft genome sequences of strains closely related to Aspergillus parafelis and Aspergillus hiratsukae.</title>
        <authorList>
            <person name="Dos Santos R.A.C."/>
            <person name="Rivero-Menendez O."/>
            <person name="Steenwyk J.L."/>
            <person name="Mead M.E."/>
            <person name="Goldman G.H."/>
            <person name="Alastruey-Izquierdo A."/>
            <person name="Rokas A."/>
        </authorList>
    </citation>
    <scope>NUCLEOTIDE SEQUENCE</scope>
    <source>
        <strain evidence="1">CNM-CM5623</strain>
    </source>
</reference>
<comment type="caution">
    <text evidence="1">The sequence shown here is derived from an EMBL/GenBank/DDBJ whole genome shotgun (WGS) entry which is preliminary data.</text>
</comment>
<organism evidence="1 2">
    <name type="scientific">Aspergillus felis</name>
    <dbReference type="NCBI Taxonomy" id="1287682"/>
    <lineage>
        <taxon>Eukaryota</taxon>
        <taxon>Fungi</taxon>
        <taxon>Dikarya</taxon>
        <taxon>Ascomycota</taxon>
        <taxon>Pezizomycotina</taxon>
        <taxon>Eurotiomycetes</taxon>
        <taxon>Eurotiomycetidae</taxon>
        <taxon>Eurotiales</taxon>
        <taxon>Aspergillaceae</taxon>
        <taxon>Aspergillus</taxon>
        <taxon>Aspergillus subgen. Fumigati</taxon>
    </lineage>
</organism>
<dbReference type="AlphaFoldDB" id="A0A8H6QKR8"/>
<dbReference type="OrthoDB" id="20872at2759"/>
<dbReference type="PANTHER" id="PTHR39596:SF2">
    <property type="entry name" value="HET DOMAIN PROTEIN (AFU_ORTHOLOGUE AFUA_1G17550)-RELATED"/>
    <property type="match status" value="1"/>
</dbReference>
<name>A0A8H6QKR8_9EURO</name>
<dbReference type="PANTHER" id="PTHR39596">
    <property type="match status" value="1"/>
</dbReference>
<proteinExistence type="predicted"/>
<gene>
    <name evidence="1" type="ORF">CNMCM5623_007543</name>
</gene>